<dbReference type="Proteomes" id="UP001168877">
    <property type="component" value="Unassembled WGS sequence"/>
</dbReference>
<protein>
    <submittedName>
        <fullName evidence="3">Uncharacterized protein</fullName>
    </submittedName>
</protein>
<reference evidence="3" key="2">
    <citation type="submission" date="2023-06" db="EMBL/GenBank/DDBJ databases">
        <authorList>
            <person name="Swenson N.G."/>
            <person name="Wegrzyn J.L."/>
            <person name="Mcevoy S.L."/>
        </authorList>
    </citation>
    <scope>NUCLEOTIDE SEQUENCE</scope>
    <source>
        <strain evidence="3">NS2018</strain>
        <tissue evidence="3">Leaf</tissue>
    </source>
</reference>
<accession>A0AA39VL18</accession>
<dbReference type="EMBL" id="JAUESC010000383">
    <property type="protein sequence ID" value="KAK0583902.1"/>
    <property type="molecule type" value="Genomic_DNA"/>
</dbReference>
<feature type="compositionally biased region" description="Basic and acidic residues" evidence="2">
    <location>
        <begin position="529"/>
        <end position="539"/>
    </location>
</feature>
<feature type="region of interest" description="Disordered" evidence="2">
    <location>
        <begin position="421"/>
        <end position="459"/>
    </location>
</feature>
<reference evidence="3" key="1">
    <citation type="journal article" date="2022" name="Plant J.">
        <title>Strategies of tolerance reflected in two North American maple genomes.</title>
        <authorList>
            <person name="McEvoy S.L."/>
            <person name="Sezen U.U."/>
            <person name="Trouern-Trend A."/>
            <person name="McMahon S.M."/>
            <person name="Schaberg P.G."/>
            <person name="Yang J."/>
            <person name="Wegrzyn J.L."/>
            <person name="Swenson N.G."/>
        </authorList>
    </citation>
    <scope>NUCLEOTIDE SEQUENCE</scope>
    <source>
        <strain evidence="3">NS2018</strain>
    </source>
</reference>
<feature type="compositionally biased region" description="Acidic residues" evidence="2">
    <location>
        <begin position="436"/>
        <end position="446"/>
    </location>
</feature>
<keyword evidence="1" id="KW-0175">Coiled coil</keyword>
<evidence type="ECO:0000313" key="3">
    <source>
        <dbReference type="EMBL" id="KAK0583902.1"/>
    </source>
</evidence>
<feature type="compositionally biased region" description="Low complexity" evidence="2">
    <location>
        <begin position="643"/>
        <end position="654"/>
    </location>
</feature>
<feature type="region of interest" description="Disordered" evidence="2">
    <location>
        <begin position="972"/>
        <end position="998"/>
    </location>
</feature>
<evidence type="ECO:0000313" key="4">
    <source>
        <dbReference type="Proteomes" id="UP001168877"/>
    </source>
</evidence>
<feature type="region of interest" description="Disordered" evidence="2">
    <location>
        <begin position="58"/>
        <end position="103"/>
    </location>
</feature>
<feature type="region of interest" description="Disordered" evidence="2">
    <location>
        <begin position="948"/>
        <end position="967"/>
    </location>
</feature>
<evidence type="ECO:0000256" key="2">
    <source>
        <dbReference type="SAM" id="MobiDB-lite"/>
    </source>
</evidence>
<feature type="region of interest" description="Disordered" evidence="2">
    <location>
        <begin position="506"/>
        <end position="669"/>
    </location>
</feature>
<feature type="compositionally biased region" description="Low complexity" evidence="2">
    <location>
        <begin position="562"/>
        <end position="572"/>
    </location>
</feature>
<comment type="caution">
    <text evidence="3">The sequence shown here is derived from an EMBL/GenBank/DDBJ whole genome shotgun (WGS) entry which is preliminary data.</text>
</comment>
<evidence type="ECO:0000256" key="1">
    <source>
        <dbReference type="SAM" id="Coils"/>
    </source>
</evidence>
<sequence>MDPSLRSSLFNRMMQAMELGDKNTADKIESLIRNFRPGSPVPISVYVPSFEDAFIPNISPPSSGSDFPTMPRSSKPSGSKRRASRAPRGSLLDAQTTVDSDVDDHQRDRLNFSFDRPCSFDTEVNVVGEAELGKFKSRFGIPNSVTLILPGDRAAWNPPENAVAIYGAMLSCGITLPLQPFIARFLAEAKIAPAQLAPNSYRILMCLGLMWKLKGFGSPTPREIRHFYTLRQAGNSGTYFLLSSPVENWIPEGVSNPGQVEVSSDEKKKGFIWGFPSSNKRWKNSWFFVGGEWGRNVSANGRLSLAARKVPRHFTSPDAWSKTVPVLLDAEISHLAAAAVLPLDERGRSFLLDEDKMIAKGLFPRLPARLPRRKFYLLSLWFSCVHSLIFGRFFAVYDFDRVCDLQARAVKNSEAASKRHAAGLAKEGVASPDGGDPSDDENMGDVDGERVDLGTSVCPDAAASTPAVTDSVAASTAVSTAATAPSRKGKEKVGVSGVASEIPIFDANVPETPLDPSSDLNPRTGRGKRPAEGTPDRTARPVKRASRVVQYVVSSDEEVAEEPVLAEVPSAETAVPGASVEGPNLAESSLPEGAGSFGATAIPPTSATPPPAAAEKPSASFAGQPGSSGQQGPTDKPGSSRQGEAAASGSGVAPGAPPVDPAEAGEGDETVSLSDFTAAEICSYLMNNNVYVGESWEQIKKGSCNKEMEFFFNCYSLMLSELTDNYRRGNFLSKDLKRLREQSSLSEAKKLEAEETHAQQLAQLRESADGHLSARLAAEEKLVVAEEEIRLLREQLSASQESLAARLEAERLTEDAKEKAEREAADLRNQLASHEVILTDLKAVLEVEAVDRFKISPAYDALLLREFEKGMRQAKKFFAMKDHSTDKALRRFDRSLEQHMADGVGSIKEQIKRWRAHCRYNRTDPHPMHLEIPSKRAFNTYYSGQKGSFSGSGAEPDLGPVAGRDYEPFMPEEDEEVIWPSEEEMEDEEDSEGPPTAG</sequence>
<name>A0AA39VL18_ACESA</name>
<feature type="coiled-coil region" evidence="1">
    <location>
        <begin position="736"/>
        <end position="837"/>
    </location>
</feature>
<dbReference type="AlphaFoldDB" id="A0AA39VL18"/>
<gene>
    <name evidence="3" type="ORF">LWI29_004814</name>
</gene>
<feature type="compositionally biased region" description="Low complexity" evidence="2">
    <location>
        <begin position="613"/>
        <end position="633"/>
    </location>
</feature>
<feature type="compositionally biased region" description="Acidic residues" evidence="2">
    <location>
        <begin position="972"/>
        <end position="992"/>
    </location>
</feature>
<keyword evidence="4" id="KW-1185">Reference proteome</keyword>
<dbReference type="CDD" id="cd06503">
    <property type="entry name" value="ATP-synt_Fo_b"/>
    <property type="match status" value="1"/>
</dbReference>
<proteinExistence type="predicted"/>
<organism evidence="3 4">
    <name type="scientific">Acer saccharum</name>
    <name type="common">Sugar maple</name>
    <dbReference type="NCBI Taxonomy" id="4024"/>
    <lineage>
        <taxon>Eukaryota</taxon>
        <taxon>Viridiplantae</taxon>
        <taxon>Streptophyta</taxon>
        <taxon>Embryophyta</taxon>
        <taxon>Tracheophyta</taxon>
        <taxon>Spermatophyta</taxon>
        <taxon>Magnoliopsida</taxon>
        <taxon>eudicotyledons</taxon>
        <taxon>Gunneridae</taxon>
        <taxon>Pentapetalae</taxon>
        <taxon>rosids</taxon>
        <taxon>malvids</taxon>
        <taxon>Sapindales</taxon>
        <taxon>Sapindaceae</taxon>
        <taxon>Hippocastanoideae</taxon>
        <taxon>Acereae</taxon>
        <taxon>Acer</taxon>
    </lineage>
</organism>